<gene>
    <name evidence="4" type="ORF">A3H09_02115</name>
</gene>
<sequence>MIINEILKTKIPFSLALLAIMAMAANTEQLFLQAVKTNDNAANAVAAINWAPIELSLNPWANSLIKEKVALTGAAIPLIPGAKRLTFDNGYTVRYRVEASAGLVANFYRQVLASQGWKTAAKISPSTTLEKLTIAYAENPWSKKTDITYAYEPVNYPKVLGVKIAEADTSAPAPSEPTAAPVSEPTPTAPPPSPEQNQTFNNQPQPVAPDQYQPRPDQPPLPENQTQPQEPMQPINQPTMNQMEFSRPSTKPFPGDQGSSQTCRVNGVEMPGSCEQYNNQNPGQKGPGDQINQGDQMNGQRQQGPSEEDQKKMDERRFKDMKKGLSQFANGAKMMKRSIAKIKIANNKCGVGMPEELENALAQTDNLVRKINAAKTADELDEIVGDIQDVGSVMQDWGPRMGDLNRLCQMLKRADRDAKQFDRNIKRLESQAKANKKVDVSELIAEYKTAVSAQKEILAQAKALAKTDPESALTKIEDDFYGNLDNLYNLQMQIDTVINITRGIKNITREINKFASQIKSLAKKKIDIKDMQELLNGLKTRVEEIKTLVKEKADPEDLINKIEEAFDSRQELQDALQEYDIVNMVPQIKSGTNYNIKMNLPEAFRKNENNNDDNEADVDQRPFNAGPGGAGPGAPTKLGR</sequence>
<dbReference type="EMBL" id="MFFY01000052">
    <property type="protein sequence ID" value="OGF30420.1"/>
    <property type="molecule type" value="Genomic_DNA"/>
</dbReference>
<proteinExistence type="predicted"/>
<feature type="compositionally biased region" description="Polar residues" evidence="2">
    <location>
        <begin position="223"/>
        <end position="249"/>
    </location>
</feature>
<dbReference type="Proteomes" id="UP000176915">
    <property type="component" value="Unassembled WGS sequence"/>
</dbReference>
<feature type="chain" id="PRO_5009521292" description="DUF5667 domain-containing protein" evidence="3">
    <location>
        <begin position="25"/>
        <end position="640"/>
    </location>
</feature>
<keyword evidence="1" id="KW-0175">Coiled coil</keyword>
<protein>
    <recommendedName>
        <fullName evidence="6">DUF5667 domain-containing protein</fullName>
    </recommendedName>
</protein>
<evidence type="ECO:0000256" key="2">
    <source>
        <dbReference type="SAM" id="MobiDB-lite"/>
    </source>
</evidence>
<organism evidence="4 5">
    <name type="scientific">Candidatus Falkowbacteria bacterium RIFCSPLOWO2_12_FULL_45_13</name>
    <dbReference type="NCBI Taxonomy" id="1797991"/>
    <lineage>
        <taxon>Bacteria</taxon>
        <taxon>Candidatus Falkowiibacteriota</taxon>
    </lineage>
</organism>
<comment type="caution">
    <text evidence="4">The sequence shown here is derived from an EMBL/GenBank/DDBJ whole genome shotgun (WGS) entry which is preliminary data.</text>
</comment>
<feature type="compositionally biased region" description="Polar residues" evidence="2">
    <location>
        <begin position="290"/>
        <end position="305"/>
    </location>
</feature>
<evidence type="ECO:0000256" key="3">
    <source>
        <dbReference type="SAM" id="SignalP"/>
    </source>
</evidence>
<feature type="region of interest" description="Disordered" evidence="2">
    <location>
        <begin position="168"/>
        <end position="314"/>
    </location>
</feature>
<reference evidence="4 5" key="1">
    <citation type="journal article" date="2016" name="Nat. Commun.">
        <title>Thousands of microbial genomes shed light on interconnected biogeochemical processes in an aquifer system.</title>
        <authorList>
            <person name="Anantharaman K."/>
            <person name="Brown C.T."/>
            <person name="Hug L.A."/>
            <person name="Sharon I."/>
            <person name="Castelle C.J."/>
            <person name="Probst A.J."/>
            <person name="Thomas B.C."/>
            <person name="Singh A."/>
            <person name="Wilkins M.J."/>
            <person name="Karaoz U."/>
            <person name="Brodie E.L."/>
            <person name="Williams K.H."/>
            <person name="Hubbard S.S."/>
            <person name="Banfield J.F."/>
        </authorList>
    </citation>
    <scope>NUCLEOTIDE SEQUENCE [LARGE SCALE GENOMIC DNA]</scope>
</reference>
<evidence type="ECO:0008006" key="6">
    <source>
        <dbReference type="Google" id="ProtNLM"/>
    </source>
</evidence>
<accession>A0A1F5SUQ8</accession>
<name>A0A1F5SUQ8_9BACT</name>
<evidence type="ECO:0000313" key="5">
    <source>
        <dbReference type="Proteomes" id="UP000176915"/>
    </source>
</evidence>
<feature type="coiled-coil region" evidence="1">
    <location>
        <begin position="404"/>
        <end position="438"/>
    </location>
</feature>
<dbReference type="AlphaFoldDB" id="A0A1F5SUQ8"/>
<feature type="compositionally biased region" description="Polar residues" evidence="2">
    <location>
        <begin position="196"/>
        <end position="205"/>
    </location>
</feature>
<feature type="region of interest" description="Disordered" evidence="2">
    <location>
        <begin position="605"/>
        <end position="640"/>
    </location>
</feature>
<feature type="signal peptide" evidence="3">
    <location>
        <begin position="1"/>
        <end position="24"/>
    </location>
</feature>
<evidence type="ECO:0000256" key="1">
    <source>
        <dbReference type="SAM" id="Coils"/>
    </source>
</evidence>
<evidence type="ECO:0000313" key="4">
    <source>
        <dbReference type="EMBL" id="OGF30420.1"/>
    </source>
</evidence>
<keyword evidence="3" id="KW-0732">Signal</keyword>
<feature type="compositionally biased region" description="Low complexity" evidence="2">
    <location>
        <begin position="168"/>
        <end position="186"/>
    </location>
</feature>
<feature type="coiled-coil region" evidence="1">
    <location>
        <begin position="504"/>
        <end position="548"/>
    </location>
</feature>